<dbReference type="OrthoDB" id="977687at2"/>
<organism evidence="2 3">
    <name type="scientific">Winogradskyella pacifica</name>
    <dbReference type="NCBI Taxonomy" id="664642"/>
    <lineage>
        <taxon>Bacteria</taxon>
        <taxon>Pseudomonadati</taxon>
        <taxon>Bacteroidota</taxon>
        <taxon>Flavobacteriia</taxon>
        <taxon>Flavobacteriales</taxon>
        <taxon>Flavobacteriaceae</taxon>
        <taxon>Winogradskyella</taxon>
    </lineage>
</organism>
<dbReference type="Pfam" id="PF17931">
    <property type="entry name" value="TetR_C_23"/>
    <property type="match status" value="1"/>
</dbReference>
<name>A0A3D9MY41_9FLAO</name>
<keyword evidence="3" id="KW-1185">Reference proteome</keyword>
<proteinExistence type="predicted"/>
<comment type="caution">
    <text evidence="2">The sequence shown here is derived from an EMBL/GenBank/DDBJ whole genome shotgun (WGS) entry which is preliminary data.</text>
</comment>
<gene>
    <name evidence="2" type="ORF">DFQ09_103357</name>
</gene>
<dbReference type="AlphaFoldDB" id="A0A3D9MY41"/>
<dbReference type="InterPro" id="IPR036271">
    <property type="entry name" value="Tet_transcr_reg_TetR-rel_C_sf"/>
</dbReference>
<sequence>MAKKKNITQDDLISNYMDYVLTHNHKPNSVYAFAKDNNFEEQKFYEYFSSFEILEQSIFKIFFDHTLVVLEKSEDYQSFDARNQLLSFYFTFFEILTANRSYVVQALGSDKNQLKSLKALSHLKKSFTNYIEHLDIKTIDLKEEKLEKLKNRGLKESAWFQLLVTLKFWLDDTSTSFEKTDVFIEKSVQASFDLIDTTPLKSLIDFGKFLYKEKIHSN</sequence>
<dbReference type="SUPFAM" id="SSF48498">
    <property type="entry name" value="Tetracyclin repressor-like, C-terminal domain"/>
    <property type="match status" value="1"/>
</dbReference>
<dbReference type="Gene3D" id="1.10.357.10">
    <property type="entry name" value="Tetracycline Repressor, domain 2"/>
    <property type="match status" value="1"/>
</dbReference>
<feature type="domain" description="Tetracyclin repressor-like C-terminal" evidence="1">
    <location>
        <begin position="85"/>
        <end position="210"/>
    </location>
</feature>
<dbReference type="EMBL" id="QREI01000003">
    <property type="protein sequence ID" value="REE25049.1"/>
    <property type="molecule type" value="Genomic_DNA"/>
</dbReference>
<dbReference type="Proteomes" id="UP000256919">
    <property type="component" value="Unassembled WGS sequence"/>
</dbReference>
<evidence type="ECO:0000259" key="1">
    <source>
        <dbReference type="Pfam" id="PF17931"/>
    </source>
</evidence>
<dbReference type="RefSeq" id="WP_115809502.1">
    <property type="nucleotide sequence ID" value="NZ_QREI01000003.1"/>
</dbReference>
<evidence type="ECO:0000313" key="3">
    <source>
        <dbReference type="Proteomes" id="UP000256919"/>
    </source>
</evidence>
<accession>A0A3D9MY41</accession>
<evidence type="ECO:0000313" key="2">
    <source>
        <dbReference type="EMBL" id="REE25049.1"/>
    </source>
</evidence>
<dbReference type="InterPro" id="IPR041673">
    <property type="entry name" value="TetR_C_23"/>
</dbReference>
<protein>
    <recommendedName>
        <fullName evidence="1">Tetracyclin repressor-like C-terminal domain-containing protein</fullName>
    </recommendedName>
</protein>
<reference evidence="2 3" key="1">
    <citation type="submission" date="2018-07" db="EMBL/GenBank/DDBJ databases">
        <title>Genomic Encyclopedia of Type Strains, Phase III (KMG-III): the genomes of soil and plant-associated and newly described type strains.</title>
        <authorList>
            <person name="Whitman W."/>
        </authorList>
    </citation>
    <scope>NUCLEOTIDE SEQUENCE [LARGE SCALE GENOMIC DNA]</scope>
    <source>
        <strain evidence="2 3">CECT 7948</strain>
    </source>
</reference>